<dbReference type="Proteomes" id="UP000000437">
    <property type="component" value="Chromosome 7"/>
</dbReference>
<proteinExistence type="predicted"/>
<keyword evidence="1" id="KW-1185">Reference proteome</keyword>
<gene>
    <name evidence="2" type="primary">LOC141375164</name>
</gene>
<organism evidence="1 2">
    <name type="scientific">Danio rerio</name>
    <name type="common">Zebrafish</name>
    <name type="synonym">Brachydanio rerio</name>
    <dbReference type="NCBI Taxonomy" id="7955"/>
    <lineage>
        <taxon>Eukaryota</taxon>
        <taxon>Metazoa</taxon>
        <taxon>Chordata</taxon>
        <taxon>Craniata</taxon>
        <taxon>Vertebrata</taxon>
        <taxon>Euteleostomi</taxon>
        <taxon>Actinopterygii</taxon>
        <taxon>Neopterygii</taxon>
        <taxon>Teleostei</taxon>
        <taxon>Ostariophysi</taxon>
        <taxon>Cypriniformes</taxon>
        <taxon>Danionidae</taxon>
        <taxon>Danioninae</taxon>
        <taxon>Danio</taxon>
    </lineage>
</organism>
<reference evidence="2" key="1">
    <citation type="submission" date="2025-08" db="UniProtKB">
        <authorList>
            <consortium name="RefSeq"/>
        </authorList>
    </citation>
    <scope>IDENTIFICATION</scope>
    <source>
        <strain evidence="2">Tuebingen</strain>
        <tissue evidence="2">Fibroblasts and whole tissue</tissue>
    </source>
</reference>
<protein>
    <submittedName>
        <fullName evidence="2">Uncharacterized protein</fullName>
    </submittedName>
</protein>
<evidence type="ECO:0000313" key="1">
    <source>
        <dbReference type="Proteomes" id="UP000000437"/>
    </source>
</evidence>
<evidence type="ECO:0000313" key="2">
    <source>
        <dbReference type="RefSeq" id="XP_073763532.1"/>
    </source>
</evidence>
<dbReference type="RefSeq" id="XP_073763532.1">
    <property type="nucleotide sequence ID" value="XM_073907431.1"/>
</dbReference>
<accession>A0AC58G1B7</accession>
<name>A0AC58G1B7_DANRE</name>
<sequence>MALQLCVSGCGGFLAPYDGHDHCIACLGVQHVNAVLAGGSCRHCDAMTVAQLRSRLTFARERATPVASCSKKAAGARADLRVSAGDNPPPTGSRTSRSSRRSIQASGGESDPSNQMVALTLADTGDQMSSAASEGGLSLSDEDPDPLAPSGQVSAVKSDPEADMLAVLSRAASAVGLEMVYPPAPRPDRLDGCYVEDQKAKPSKPLVPFFPEVHSRLTQSWRAPFSARAASASALTALDGGAARGYEAIPSVERAIAVNLCPRGASMWRGLPRLPSKACRLSASLGARAYKAAGQAASALHAMATYQRYQAQALAELHEGGSNPSLLHELRTATDYALRTTKSAACALGRTMSTLVVQERHLWLNLADMRDVDKVRFLDSPISQAGLFGDTVGEFTQEFKAVKEQSDAMGNVIYRRGRKPAPPAEPSTSAVPRRGRPPTSAAPPPPAPPAKRVRRSPRKQAAPPAQGAVKSGKRTAKRP</sequence>